<dbReference type="InterPro" id="IPR000753">
    <property type="entry name" value="Clusterin-like"/>
</dbReference>
<gene>
    <name evidence="13" type="ORF">H4Q32_004187</name>
</gene>
<evidence type="ECO:0000256" key="3">
    <source>
        <dbReference type="ARBA" id="ARBA00022525"/>
    </source>
</evidence>
<sequence>MRALIFSLVLLASMGAFHCVPDTALPPISANTLKRLSLEGEKLVDQEVSKALFGIKQMKEVMARNEEKHANLMKSLRHSGEKKKGAAEIAQDIEKKLNEAEQQCKESLKSSWEECRPCLEDTCKNFYTNTCRRGFATFTNKLQNFFQRLSSRFGPRDTQDEVVLNQSVENPDLEVVRIEDSFSNLLTKVGNLVNRSVVLVSHFHHEMDQALRRAFSPGLQEDKESELALKPANKALDSAFLEGVGLDDVVESFFDFGRSVLEEFGAVVTQAFSGIHDAMEKTEEEKEKKFFPQYLQNKRLCRDLRRQSSECWQLQSKCEACQGTLFNECPNVRELHIELDEASQLLEASRQQYEEVLGIVQRHTDDTISWLSNMASDFSWVTELASNNSTPESIFSIATVVAQTEEGVNTPAADTTVEVNILNSPTLTLTVPAGLRLQDPAFIQYVAQEALGTYKQMASYTTKGRRNQQISPPKDIGLIHPKCIQFLVMDEMNPSQTLPLSAMQGITPAKLWERDVVPLIYTPSSTPPHTHPQAENILCFCCEKIRFMHYGGKGKKNKISKDKCAGEL</sequence>
<dbReference type="PANTHER" id="PTHR10970:SF2">
    <property type="entry name" value="CLUSTERIN-LIKE PROTEIN 1"/>
    <property type="match status" value="1"/>
</dbReference>
<dbReference type="InterPro" id="IPR016014">
    <property type="entry name" value="Clusterin_N"/>
</dbReference>
<evidence type="ECO:0000256" key="5">
    <source>
        <dbReference type="ARBA" id="ARBA00023054"/>
    </source>
</evidence>
<protein>
    <recommendedName>
        <fullName evidence="8">Clusterin-like protein 1</fullName>
    </recommendedName>
</protein>
<keyword evidence="7" id="KW-0325">Glycoprotein</keyword>
<comment type="subcellular location">
    <subcellularLocation>
        <location evidence="1">Secreted</location>
    </subcellularLocation>
</comment>
<keyword evidence="6" id="KW-1015">Disulfide bond</keyword>
<evidence type="ECO:0000256" key="1">
    <source>
        <dbReference type="ARBA" id="ARBA00004613"/>
    </source>
</evidence>
<dbReference type="Pfam" id="PF01093">
    <property type="entry name" value="Clusterin"/>
    <property type="match status" value="1"/>
</dbReference>
<dbReference type="Proteomes" id="UP000830375">
    <property type="component" value="Unassembled WGS sequence"/>
</dbReference>
<accession>A0ABQ8MZN1</accession>
<evidence type="ECO:0000256" key="2">
    <source>
        <dbReference type="ARBA" id="ARBA00010069"/>
    </source>
</evidence>
<dbReference type="InterPro" id="IPR016015">
    <property type="entry name" value="Clusterin_C"/>
</dbReference>
<reference evidence="13 14" key="1">
    <citation type="submission" date="2022-01" db="EMBL/GenBank/DDBJ databases">
        <title>A high-quality chromosome-level genome assembly of rohu carp, Labeo rohita.</title>
        <authorList>
            <person name="Arick M.A. II"/>
            <person name="Hsu C.-Y."/>
            <person name="Magbanua Z."/>
            <person name="Pechanova O."/>
            <person name="Grover C."/>
            <person name="Miller E."/>
            <person name="Thrash A."/>
            <person name="Ezzel L."/>
            <person name="Alam S."/>
            <person name="Benzie J."/>
            <person name="Hamilton M."/>
            <person name="Karsi A."/>
            <person name="Lawrence M.L."/>
            <person name="Peterson D.G."/>
        </authorList>
    </citation>
    <scope>NUCLEOTIDE SEQUENCE [LARGE SCALE GENOMIC DNA]</scope>
    <source>
        <strain evidence="14">BAU-BD-2019</strain>
        <tissue evidence="13">Blood</tissue>
    </source>
</reference>
<evidence type="ECO:0000256" key="4">
    <source>
        <dbReference type="ARBA" id="ARBA00022729"/>
    </source>
</evidence>
<evidence type="ECO:0000256" key="10">
    <source>
        <dbReference type="SAM" id="SignalP"/>
    </source>
</evidence>
<comment type="similarity">
    <text evidence="2">Belongs to the clusterin family.</text>
</comment>
<keyword evidence="3" id="KW-0964">Secreted</keyword>
<dbReference type="SMART" id="SM00035">
    <property type="entry name" value="CLa"/>
    <property type="match status" value="1"/>
</dbReference>
<proteinExistence type="inferred from homology"/>
<evidence type="ECO:0000313" key="14">
    <source>
        <dbReference type="Proteomes" id="UP000830375"/>
    </source>
</evidence>
<dbReference type="PANTHER" id="PTHR10970">
    <property type="entry name" value="CLUSTERIN"/>
    <property type="match status" value="1"/>
</dbReference>
<keyword evidence="4 10" id="KW-0732">Signal</keyword>
<evidence type="ECO:0000256" key="6">
    <source>
        <dbReference type="ARBA" id="ARBA00023157"/>
    </source>
</evidence>
<feature type="signal peptide" evidence="10">
    <location>
        <begin position="1"/>
        <end position="19"/>
    </location>
</feature>
<name>A0ABQ8MZN1_LABRO</name>
<evidence type="ECO:0000256" key="8">
    <source>
        <dbReference type="ARBA" id="ARBA00039843"/>
    </source>
</evidence>
<dbReference type="EMBL" id="JACTAM010000002">
    <property type="protein sequence ID" value="KAI2667646.1"/>
    <property type="molecule type" value="Genomic_DNA"/>
</dbReference>
<keyword evidence="5 9" id="KW-0175">Coiled coil</keyword>
<organism evidence="13 14">
    <name type="scientific">Labeo rohita</name>
    <name type="common">Indian major carp</name>
    <name type="synonym">Cyprinus rohita</name>
    <dbReference type="NCBI Taxonomy" id="84645"/>
    <lineage>
        <taxon>Eukaryota</taxon>
        <taxon>Metazoa</taxon>
        <taxon>Chordata</taxon>
        <taxon>Craniata</taxon>
        <taxon>Vertebrata</taxon>
        <taxon>Euteleostomi</taxon>
        <taxon>Actinopterygii</taxon>
        <taxon>Neopterygii</taxon>
        <taxon>Teleostei</taxon>
        <taxon>Ostariophysi</taxon>
        <taxon>Cypriniformes</taxon>
        <taxon>Cyprinidae</taxon>
        <taxon>Labeoninae</taxon>
        <taxon>Labeonini</taxon>
        <taxon>Labeo</taxon>
    </lineage>
</organism>
<keyword evidence="14" id="KW-1185">Reference proteome</keyword>
<feature type="domain" description="Clusterin N-terminal" evidence="11">
    <location>
        <begin position="28"/>
        <end position="237"/>
    </location>
</feature>
<feature type="coiled-coil region" evidence="9">
    <location>
        <begin position="55"/>
        <end position="110"/>
    </location>
</feature>
<evidence type="ECO:0000256" key="9">
    <source>
        <dbReference type="SAM" id="Coils"/>
    </source>
</evidence>
<dbReference type="SMART" id="SM00030">
    <property type="entry name" value="CLb"/>
    <property type="match status" value="1"/>
</dbReference>
<evidence type="ECO:0000259" key="12">
    <source>
        <dbReference type="SMART" id="SM00035"/>
    </source>
</evidence>
<feature type="domain" description="Clusterin C-terminal" evidence="12">
    <location>
        <begin position="249"/>
        <end position="455"/>
    </location>
</feature>
<feature type="chain" id="PRO_5045948306" description="Clusterin-like protein 1" evidence="10">
    <location>
        <begin position="20"/>
        <end position="568"/>
    </location>
</feature>
<evidence type="ECO:0000313" key="13">
    <source>
        <dbReference type="EMBL" id="KAI2667646.1"/>
    </source>
</evidence>
<comment type="caution">
    <text evidence="13">The sequence shown here is derived from an EMBL/GenBank/DDBJ whole genome shotgun (WGS) entry which is preliminary data.</text>
</comment>
<evidence type="ECO:0000259" key="11">
    <source>
        <dbReference type="SMART" id="SM00030"/>
    </source>
</evidence>
<evidence type="ECO:0000256" key="7">
    <source>
        <dbReference type="ARBA" id="ARBA00023180"/>
    </source>
</evidence>